<dbReference type="PANTHER" id="PTHR10039:SF5">
    <property type="entry name" value="NACHT DOMAIN-CONTAINING PROTEIN"/>
    <property type="match status" value="1"/>
</dbReference>
<proteinExistence type="predicted"/>
<dbReference type="InterPro" id="IPR056884">
    <property type="entry name" value="NPHP3-like_N"/>
</dbReference>
<feature type="repeat" description="ANK" evidence="2">
    <location>
        <begin position="1339"/>
        <end position="1367"/>
    </location>
</feature>
<sequence length="1500" mass="168531">MTSNRTGKDDAVDNECINAFKIDTSHVFQKDRNAKCAPDTGQWYFHHPEYEKFQYAKGLQLLFVTAEAGGGKSTVMRSFIDGLHASNDRPVVAYFFFKDDDDQLRSYEDALSSVVYQLLIQDRSLIKHAREPYKQYGHGVRYQSKEMWKILLASAAEAQRNLVCVFDAVDECAPAGRRQLVSDLVTASQMGSKSASLRLKFVVTSRPYQDENHPYASLEQSNIVRHLAGENAKVQADIQAVIRFKAEQLAEKYHLSQSTLDVLIEEVSTQNVKTRSFLAVRMAFELLDSHSLIHNGAKEDVVRKILADIPQSLGDQFDTMLNRSPDREHARRLFCVILAARKTLKVPELKILYALTEPSYGQVGGPSSPDDVQVPSDDEEFKQLIRARCGLFVTFVRSSIHLFHQTAREYLMAPADGRSSLISNDELSPSKAVQHAFGNQNHDHSWRGCITEKEANQVALKVCLELVRSNHSKSWVLETFDSLIAGNQFSDDVITLIKDKPLLQYAALNWYEHAKLGGDDAWAVVSTERYSAVVDVSKTSFWVWFLVLADYMCSNRSQPQAILSNVWEEDYNKYRHSGKYGVFLRESCLEKVFTMDTKICGLLDDPALPLRHASDSPRDLMWTAADGYELIDKYHLAYGEYQYSSALRAVQCFQAGQLERSKFLSDGLPTSTMIWTSISEGADNALKDILIDIKGSEWIHQVPEHIMYRRTVSHGWSSRNGGDLRKEREEGWAAPCPPAFAAISIAITDNNGDEIFNILADWIEESDNGNELAQQLWVAGGFIKPSFCRRLVSLGASIDTRLWAEHRTALQIAAALWEHDVVNTLIELGADSTIQTADKRTALHWFLCGPDQIFRKASEMFIRDPYARLSAENKNRQRKTRIVSTIEALCRGNSTNQAAVNDVSPLMISARNSPTATQTLLKEGAPVDQKDYWGRTALMHFFCGQFCGRPSKILTHLLEARADALATDASGHTVLQYWARQLFSMDLGSLYPGYNRFNKSFDAMTSTGVLLDDDVLIQEICRLDIPLAAAVQLGNTRLCWALLMSGADANKHGLTKKTRLPEGSGSDSMDLEDLHWKPLLVALKHKAYSTAALLIAHGADVAYKTPPKKRMAGLPDRGHMPTLNTGGRDNCSFCAVGNTNYKITKESGLARLAEYSRKQWEESWSHQKRFKDEPSDSEYELPTSNIHNDNTGDMLLPYDKFSEEMLTESMIGDPLFSIAVDDKRESHTRQMAFAEILLKKGAPVNAVTRDNITPLASVESSNLDLVRLLLRYGADPNIPSTDGCTPLMRAAWSNNCDMMEILLAAGANPNAQLCMPSLEKVHCSHFMEWGNYTFSSCHAPLTAMALAAERGHLEVINLLLQYGADPNWPITHHAHGRLPSKRNQRRRARRWEEPESSDSDDEIEQWKGYISVGTALSWARDEARELLLRNGADPQREEPLRECDCAIIERRKERGLNGSDDEYPSQSESEGTDAELRRIRLGGSMRLVKWDGDSEDDLNV</sequence>
<dbReference type="SUPFAM" id="SSF48403">
    <property type="entry name" value="Ankyrin repeat"/>
    <property type="match status" value="3"/>
</dbReference>
<dbReference type="InterPro" id="IPR002110">
    <property type="entry name" value="Ankyrin_rpt"/>
</dbReference>
<keyword evidence="6" id="KW-1185">Reference proteome</keyword>
<dbReference type="Pfam" id="PF00023">
    <property type="entry name" value="Ank"/>
    <property type="match status" value="1"/>
</dbReference>
<feature type="compositionally biased region" description="Basic and acidic residues" evidence="3">
    <location>
        <begin position="1163"/>
        <end position="1174"/>
    </location>
</feature>
<feature type="region of interest" description="Disordered" evidence="3">
    <location>
        <begin position="1454"/>
        <end position="1477"/>
    </location>
</feature>
<feature type="domain" description="NACHT" evidence="4">
    <location>
        <begin position="60"/>
        <end position="207"/>
    </location>
</feature>
<dbReference type="PANTHER" id="PTHR10039">
    <property type="entry name" value="AMELOGENIN"/>
    <property type="match status" value="1"/>
</dbReference>
<feature type="region of interest" description="Disordered" evidence="3">
    <location>
        <begin position="1163"/>
        <end position="1186"/>
    </location>
</feature>
<name>A0AAN6M1L5_9PLEO</name>
<gene>
    <name evidence="5" type="ORF">GRF29_69g1635066</name>
</gene>
<feature type="repeat" description="ANK" evidence="2">
    <location>
        <begin position="1282"/>
        <end position="1314"/>
    </location>
</feature>
<dbReference type="Gene3D" id="1.25.40.20">
    <property type="entry name" value="Ankyrin repeat-containing domain"/>
    <property type="match status" value="4"/>
</dbReference>
<dbReference type="Pfam" id="PF12796">
    <property type="entry name" value="Ank_2"/>
    <property type="match status" value="1"/>
</dbReference>
<dbReference type="Gene3D" id="3.40.50.300">
    <property type="entry name" value="P-loop containing nucleotide triphosphate hydrolases"/>
    <property type="match status" value="1"/>
</dbReference>
<protein>
    <recommendedName>
        <fullName evidence="4">NACHT domain-containing protein</fullName>
    </recommendedName>
</protein>
<dbReference type="SMART" id="SM00248">
    <property type="entry name" value="ANK"/>
    <property type="match status" value="9"/>
</dbReference>
<keyword evidence="1" id="KW-0677">Repeat</keyword>
<comment type="caution">
    <text evidence="5">The sequence shown here is derived from an EMBL/GenBank/DDBJ whole genome shotgun (WGS) entry which is preliminary data.</text>
</comment>
<evidence type="ECO:0000256" key="2">
    <source>
        <dbReference type="PROSITE-ProRule" id="PRU00023"/>
    </source>
</evidence>
<evidence type="ECO:0000313" key="6">
    <source>
        <dbReference type="Proteomes" id="UP001280581"/>
    </source>
</evidence>
<dbReference type="Proteomes" id="UP001280581">
    <property type="component" value="Unassembled WGS sequence"/>
</dbReference>
<feature type="compositionally biased region" description="Basic residues" evidence="3">
    <location>
        <begin position="1372"/>
        <end position="1389"/>
    </location>
</feature>
<dbReference type="EMBL" id="WVTA01000006">
    <property type="protein sequence ID" value="KAK3209379.1"/>
    <property type="molecule type" value="Genomic_DNA"/>
</dbReference>
<dbReference type="PROSITE" id="PS50837">
    <property type="entry name" value="NACHT"/>
    <property type="match status" value="1"/>
</dbReference>
<dbReference type="InterPro" id="IPR007111">
    <property type="entry name" value="NACHT_NTPase"/>
</dbReference>
<reference evidence="5 6" key="1">
    <citation type="submission" date="2021-02" db="EMBL/GenBank/DDBJ databases">
        <title>Genome assembly of Pseudopithomyces chartarum.</title>
        <authorList>
            <person name="Jauregui R."/>
            <person name="Singh J."/>
            <person name="Voisey C."/>
        </authorList>
    </citation>
    <scope>NUCLEOTIDE SEQUENCE [LARGE SCALE GENOMIC DNA]</scope>
    <source>
        <strain evidence="5 6">AGR01</strain>
    </source>
</reference>
<dbReference type="PROSITE" id="PS50297">
    <property type="entry name" value="ANK_REP_REGION"/>
    <property type="match status" value="2"/>
</dbReference>
<evidence type="ECO:0000259" key="4">
    <source>
        <dbReference type="PROSITE" id="PS50837"/>
    </source>
</evidence>
<accession>A0AAN6M1L5</accession>
<feature type="region of interest" description="Disordered" evidence="3">
    <location>
        <begin position="1371"/>
        <end position="1402"/>
    </location>
</feature>
<dbReference type="InterPro" id="IPR027417">
    <property type="entry name" value="P-loop_NTPase"/>
</dbReference>
<dbReference type="Pfam" id="PF24883">
    <property type="entry name" value="NPHP3_N"/>
    <property type="match status" value="1"/>
</dbReference>
<organism evidence="5 6">
    <name type="scientific">Pseudopithomyces chartarum</name>
    <dbReference type="NCBI Taxonomy" id="1892770"/>
    <lineage>
        <taxon>Eukaryota</taxon>
        <taxon>Fungi</taxon>
        <taxon>Dikarya</taxon>
        <taxon>Ascomycota</taxon>
        <taxon>Pezizomycotina</taxon>
        <taxon>Dothideomycetes</taxon>
        <taxon>Pleosporomycetidae</taxon>
        <taxon>Pleosporales</taxon>
        <taxon>Massarineae</taxon>
        <taxon>Didymosphaeriaceae</taxon>
        <taxon>Pseudopithomyces</taxon>
    </lineage>
</organism>
<feature type="repeat" description="ANK" evidence="2">
    <location>
        <begin position="805"/>
        <end position="837"/>
    </location>
</feature>
<keyword evidence="2" id="KW-0040">ANK repeat</keyword>
<dbReference type="PROSITE" id="PS50088">
    <property type="entry name" value="ANK_REPEAT"/>
    <property type="match status" value="3"/>
</dbReference>
<dbReference type="InterPro" id="IPR036770">
    <property type="entry name" value="Ankyrin_rpt-contain_sf"/>
</dbReference>
<evidence type="ECO:0000313" key="5">
    <source>
        <dbReference type="EMBL" id="KAK3209379.1"/>
    </source>
</evidence>
<evidence type="ECO:0000256" key="3">
    <source>
        <dbReference type="SAM" id="MobiDB-lite"/>
    </source>
</evidence>
<evidence type="ECO:0000256" key="1">
    <source>
        <dbReference type="ARBA" id="ARBA00022737"/>
    </source>
</evidence>